<accession>A0A836KNK9</accession>
<reference evidence="3" key="2">
    <citation type="journal article" date="2021" name="Sci. Data">
        <title>Chromosome-scale genome sequencing, assembly and annotation of six genomes from subfamily Leishmaniinae.</title>
        <authorList>
            <person name="Almutairi H."/>
            <person name="Urbaniak M.D."/>
            <person name="Bates M.D."/>
            <person name="Jariyapan N."/>
            <person name="Kwakye-Nuako G."/>
            <person name="Thomaz Soccol V."/>
            <person name="Al-Salem W.S."/>
            <person name="Dillon R.J."/>
            <person name="Bates P.A."/>
            <person name="Gatherer D."/>
        </authorList>
    </citation>
    <scope>NUCLEOTIDE SEQUENCE [LARGE SCALE GENOMIC DNA]</scope>
</reference>
<dbReference type="GeneID" id="92515669"/>
<reference evidence="3" key="1">
    <citation type="journal article" date="2021" name="Microbiol. Resour. Announc.">
        <title>LGAAP: Leishmaniinae Genome Assembly and Annotation Pipeline.</title>
        <authorList>
            <person name="Almutairi H."/>
            <person name="Urbaniak M.D."/>
            <person name="Bates M.D."/>
            <person name="Jariyapan N."/>
            <person name="Kwakye-Nuako G."/>
            <person name="Thomaz-Soccol V."/>
            <person name="Al-Salem W.S."/>
            <person name="Dillon R.J."/>
            <person name="Bates P.A."/>
            <person name="Gatherer D."/>
        </authorList>
    </citation>
    <scope>NUCLEOTIDE SEQUENCE [LARGE SCALE GENOMIC DNA]</scope>
</reference>
<dbReference type="Proteomes" id="UP000673552">
    <property type="component" value="Unassembled WGS sequence"/>
</dbReference>
<organism evidence="2 3">
    <name type="scientific">Leishmania martiniquensis</name>
    <dbReference type="NCBI Taxonomy" id="1580590"/>
    <lineage>
        <taxon>Eukaryota</taxon>
        <taxon>Discoba</taxon>
        <taxon>Euglenozoa</taxon>
        <taxon>Kinetoplastea</taxon>
        <taxon>Metakinetoplastina</taxon>
        <taxon>Trypanosomatida</taxon>
        <taxon>Trypanosomatidae</taxon>
        <taxon>Leishmaniinae</taxon>
        <taxon>Leishmania</taxon>
    </lineage>
</organism>
<evidence type="ECO:0000313" key="2">
    <source>
        <dbReference type="EMBL" id="KAG5481999.1"/>
    </source>
</evidence>
<protein>
    <recommendedName>
        <fullName evidence="4">Glutaredoxin domain-containing protein</fullName>
    </recommendedName>
</protein>
<evidence type="ECO:0000256" key="1">
    <source>
        <dbReference type="SAM" id="MobiDB-lite"/>
    </source>
</evidence>
<evidence type="ECO:0000313" key="3">
    <source>
        <dbReference type="Proteomes" id="UP000673552"/>
    </source>
</evidence>
<feature type="compositionally biased region" description="Low complexity" evidence="1">
    <location>
        <begin position="311"/>
        <end position="327"/>
    </location>
</feature>
<dbReference type="KEGG" id="lmat:92515669"/>
<dbReference type="InterPro" id="IPR036249">
    <property type="entry name" value="Thioredoxin-like_sf"/>
</dbReference>
<dbReference type="EMBL" id="JAFEUZ010000016">
    <property type="protein sequence ID" value="KAG5481999.1"/>
    <property type="molecule type" value="Genomic_DNA"/>
</dbReference>
<dbReference type="SUPFAM" id="SSF52833">
    <property type="entry name" value="Thioredoxin-like"/>
    <property type="match status" value="1"/>
</dbReference>
<feature type="region of interest" description="Disordered" evidence="1">
    <location>
        <begin position="87"/>
        <end position="142"/>
    </location>
</feature>
<feature type="region of interest" description="Disordered" evidence="1">
    <location>
        <begin position="190"/>
        <end position="240"/>
    </location>
</feature>
<evidence type="ECO:0008006" key="4">
    <source>
        <dbReference type="Google" id="ProtNLM"/>
    </source>
</evidence>
<feature type="compositionally biased region" description="Polar residues" evidence="1">
    <location>
        <begin position="261"/>
        <end position="270"/>
    </location>
</feature>
<gene>
    <name evidence="2" type="ORF">LSCM1_05712</name>
</gene>
<name>A0A836KNK9_9TRYP</name>
<feature type="region of interest" description="Disordered" evidence="1">
    <location>
        <begin position="261"/>
        <end position="374"/>
    </location>
</feature>
<comment type="caution">
    <text evidence="2">The sequence shown here is derived from an EMBL/GenBank/DDBJ whole genome shotgun (WGS) entry which is preliminary data.</text>
</comment>
<proteinExistence type="predicted"/>
<keyword evidence="3" id="KW-1185">Reference proteome</keyword>
<sequence length="555" mass="59633">MAQPSFYPPERRTLRVLELACPGSDAELRENCAYLVSQRRMTIDEAIDYVKSEVEKHRSAVTTVSLTMTSSRARAAATGATRITMSAAGEASAVSPGGPPRPHLPRLSTARPRASERPGGDAGDDNGGRSCSHGYPSLHVQPSATMGGTVAATRSLSVSAMPVAAPPMLEDTLNQARTPTRNATHRHYTQTIPAQKATPPVEGMCPQLLRKGPGEPRTSDGATSGVIKSGADALSQRSRERLGQHFSELCNLREASQPIAQAKNQQLSGPSTPPALLQSAVRESGKPEAPPSAARRPRASRPVQDVCDGGAAAAAAARASPSSTAFPPRRPLPSWSAAMPSSPHPGCSEGVADDDAVQKAAGQEDSEAEGCCDPEPLLSELKQATAEERAIFEAQQADMMYYWYCDDTSMFDHGLSRYGPGQVLFFTTSMTGERAVRDRCRLMENLLFIKLIPHHTIDIADSEFFHRRLRKLYASATGMHNMPEMPLLFVDTKLIGDFATVQELEDCGELDAKMIEAGCRVLRQRVVDAYRRKKAGLAVAPLVLPASKRPTAKSA</sequence>
<dbReference type="RefSeq" id="XP_067179792.1">
    <property type="nucleotide sequence ID" value="XM_067323157.1"/>
</dbReference>
<dbReference type="OrthoDB" id="9932926at2759"/>
<dbReference type="AlphaFoldDB" id="A0A836KNK9"/>
<dbReference type="Gene3D" id="3.40.30.10">
    <property type="entry name" value="Glutaredoxin"/>
    <property type="match status" value="1"/>
</dbReference>